<dbReference type="AlphaFoldDB" id="A0A1Y1CG73"/>
<dbReference type="Gene3D" id="2.40.420.20">
    <property type="match status" value="1"/>
</dbReference>
<dbReference type="EMBL" id="AP018042">
    <property type="protein sequence ID" value="BAX79369.1"/>
    <property type="molecule type" value="Genomic_DNA"/>
</dbReference>
<keyword evidence="6" id="KW-1185">Reference proteome</keyword>
<keyword evidence="4" id="KW-1133">Transmembrane helix</keyword>
<reference evidence="5 6" key="1">
    <citation type="journal article" date="2018" name="Mar. Genomics">
        <title>Complete genome sequence of Marinifilaceae bacterium strain SPP2, isolated from the Antarctic marine sediment.</title>
        <authorList>
            <person name="Watanabe M."/>
            <person name="Kojima H."/>
            <person name="Fukui M."/>
        </authorList>
    </citation>
    <scope>NUCLEOTIDE SEQUENCE [LARGE SCALE GENOMIC DNA]</scope>
    <source>
        <strain evidence="5 6">SPP2</strain>
    </source>
</reference>
<dbReference type="RefSeq" id="WP_096428281.1">
    <property type="nucleotide sequence ID" value="NZ_AP018042.1"/>
</dbReference>
<name>A0A1Y1CG73_9BACT</name>
<keyword evidence="4" id="KW-0812">Transmembrane</keyword>
<evidence type="ECO:0000256" key="3">
    <source>
        <dbReference type="SAM" id="Coils"/>
    </source>
</evidence>
<feature type="coiled-coil region" evidence="3">
    <location>
        <begin position="208"/>
        <end position="235"/>
    </location>
</feature>
<evidence type="ECO:0000256" key="4">
    <source>
        <dbReference type="SAM" id="Phobius"/>
    </source>
</evidence>
<gene>
    <name evidence="5" type="ORF">ALGA_0982</name>
</gene>
<dbReference type="Gene3D" id="2.40.30.170">
    <property type="match status" value="1"/>
</dbReference>
<dbReference type="SUPFAM" id="SSF111369">
    <property type="entry name" value="HlyD-like secretion proteins"/>
    <property type="match status" value="1"/>
</dbReference>
<dbReference type="InterPro" id="IPR050465">
    <property type="entry name" value="UPF0194_transport"/>
</dbReference>
<dbReference type="Gene3D" id="1.10.287.470">
    <property type="entry name" value="Helix hairpin bin"/>
    <property type="match status" value="1"/>
</dbReference>
<proteinExistence type="predicted"/>
<comment type="subcellular location">
    <subcellularLocation>
        <location evidence="1">Cell envelope</location>
    </subcellularLocation>
</comment>
<dbReference type="PANTHER" id="PTHR32347">
    <property type="entry name" value="EFFLUX SYSTEM COMPONENT YKNX-RELATED"/>
    <property type="match status" value="1"/>
</dbReference>
<dbReference type="PANTHER" id="PTHR32347:SF23">
    <property type="entry name" value="BLL5650 PROTEIN"/>
    <property type="match status" value="1"/>
</dbReference>
<feature type="transmembrane region" description="Helical" evidence="4">
    <location>
        <begin position="17"/>
        <end position="35"/>
    </location>
</feature>
<dbReference type="Proteomes" id="UP000218267">
    <property type="component" value="Chromosome"/>
</dbReference>
<evidence type="ECO:0000256" key="2">
    <source>
        <dbReference type="ARBA" id="ARBA00023054"/>
    </source>
</evidence>
<dbReference type="GO" id="GO:0030313">
    <property type="term" value="C:cell envelope"/>
    <property type="evidence" value="ECO:0007669"/>
    <property type="project" value="UniProtKB-SubCell"/>
</dbReference>
<accession>A0A1Y1CG73</accession>
<keyword evidence="2 3" id="KW-0175">Coiled coil</keyword>
<dbReference type="OrthoDB" id="1957187at2"/>
<dbReference type="Gene3D" id="2.40.50.100">
    <property type="match status" value="1"/>
</dbReference>
<evidence type="ECO:0000313" key="6">
    <source>
        <dbReference type="Proteomes" id="UP000218267"/>
    </source>
</evidence>
<dbReference type="KEGG" id="mbas:ALGA_0982"/>
<reference evidence="6" key="2">
    <citation type="journal article" date="2020" name="Antonie Van Leeuwenhoek">
        <title>Labilibaculum antarcticum sp. nov., a novel facultative anaerobic, psychrotorelant bacterium isolated from marine sediment of Antarctica.</title>
        <authorList>
            <person name="Watanabe M."/>
            <person name="Kojima H."/>
            <person name="Fukui M."/>
        </authorList>
    </citation>
    <scope>NUCLEOTIDE SEQUENCE [LARGE SCALE GENOMIC DNA]</scope>
    <source>
        <strain evidence="6">SPP2</strain>
    </source>
</reference>
<sequence length="416" mass="47527">MDRIIEKKPWYLLRKNWYLAGTVLGVIILYTAFLGESGSRLRVDVEKISIGEVKTDYFQEYIARTGTVNPITTVYLDAVEGGRVEEVLLEEGSMVKKGDVILRLSNSELNLQILNSEAGFTEQVNRLRDTRLSMQQDRLNVRRSLLDIDLSLSKSKRAYLRNKIFFEKDLISREEFEESNDNYNYYRKTRELLLERQKTDSLSRTIQIQRLDANLINMENNLELVRAKLQNLNVKAPVDGQLGSLNVELGESKSRGERLGQVNVLDNYKINALVDELYIARLTRGLNAKFSFSGIDYNLVVYKVYPEVRGGQFEIDMKFVGDLPPGIRTGQTFRTKIELGEPREAVLIQRGGFFQSTGGQWIFVVDPSGDFATKRAIKLGNQNPMYYEVLEGLKPGEKVVTNSYEAYGDVDKLVLK</sequence>
<protein>
    <submittedName>
        <fullName evidence="5">Uncharacterized protein</fullName>
    </submittedName>
</protein>
<keyword evidence="4" id="KW-0472">Membrane</keyword>
<organism evidence="5 6">
    <name type="scientific">Labilibaculum antarcticum</name>
    <dbReference type="NCBI Taxonomy" id="1717717"/>
    <lineage>
        <taxon>Bacteria</taxon>
        <taxon>Pseudomonadati</taxon>
        <taxon>Bacteroidota</taxon>
        <taxon>Bacteroidia</taxon>
        <taxon>Marinilabiliales</taxon>
        <taxon>Marinifilaceae</taxon>
        <taxon>Labilibaculum</taxon>
    </lineage>
</organism>
<evidence type="ECO:0000256" key="1">
    <source>
        <dbReference type="ARBA" id="ARBA00004196"/>
    </source>
</evidence>
<evidence type="ECO:0000313" key="5">
    <source>
        <dbReference type="EMBL" id="BAX79369.1"/>
    </source>
</evidence>